<dbReference type="Pfam" id="PF01728">
    <property type="entry name" value="FtsJ"/>
    <property type="match status" value="1"/>
</dbReference>
<dbReference type="InterPro" id="IPR050082">
    <property type="entry name" value="RNA_methyltr_RlmE"/>
</dbReference>
<keyword evidence="9" id="KW-1185">Reference proteome</keyword>
<evidence type="ECO:0000256" key="2">
    <source>
        <dbReference type="ARBA" id="ARBA00022552"/>
    </source>
</evidence>
<keyword evidence="5" id="KW-0949">S-adenosyl-L-methionine</keyword>
<evidence type="ECO:0000256" key="6">
    <source>
        <dbReference type="ARBA" id="ARBA00041184"/>
    </source>
</evidence>
<keyword evidence="4" id="KW-0808">Transferase</keyword>
<dbReference type="Proteomes" id="UP000790833">
    <property type="component" value="Unassembled WGS sequence"/>
</dbReference>
<dbReference type="PANTHER" id="PTHR10920">
    <property type="entry name" value="RIBOSOMAL RNA METHYLTRANSFERASE"/>
    <property type="match status" value="1"/>
</dbReference>
<reference evidence="8" key="1">
    <citation type="submission" date="2021-03" db="EMBL/GenBank/DDBJ databases">
        <authorList>
            <person name="Palmer J.M."/>
        </authorList>
    </citation>
    <scope>NUCLEOTIDE SEQUENCE</scope>
    <source>
        <strain evidence="8">ARV_011</strain>
    </source>
</reference>
<evidence type="ECO:0000259" key="7">
    <source>
        <dbReference type="Pfam" id="PF01728"/>
    </source>
</evidence>
<gene>
    <name evidence="8" type="ORF">KQ657_000101</name>
</gene>
<dbReference type="AlphaFoldDB" id="A0A9P7VE03"/>
<keyword evidence="3" id="KW-0489">Methyltransferase</keyword>
<evidence type="ECO:0000256" key="5">
    <source>
        <dbReference type="ARBA" id="ARBA00022691"/>
    </source>
</evidence>
<protein>
    <recommendedName>
        <fullName evidence="6">rRNA methyltransferase 2, mitochondrial</fullName>
    </recommendedName>
</protein>
<comment type="caution">
    <text evidence="8">The sequence shown here is derived from an EMBL/GenBank/DDBJ whole genome shotgun (WGS) entry which is preliminary data.</text>
</comment>
<comment type="similarity">
    <text evidence="1">Belongs to the class I-like SAM-binding methyltransferase superfamily. RNA methyltransferase RlmE family.</text>
</comment>
<dbReference type="Gene3D" id="3.40.50.150">
    <property type="entry name" value="Vaccinia Virus protein VP39"/>
    <property type="match status" value="2"/>
</dbReference>
<dbReference type="GO" id="GO:0005739">
    <property type="term" value="C:mitochondrion"/>
    <property type="evidence" value="ECO:0007669"/>
    <property type="project" value="TreeGrafter"/>
</dbReference>
<evidence type="ECO:0000256" key="1">
    <source>
        <dbReference type="ARBA" id="ARBA00009258"/>
    </source>
</evidence>
<evidence type="ECO:0000256" key="4">
    <source>
        <dbReference type="ARBA" id="ARBA00022679"/>
    </source>
</evidence>
<dbReference type="GeneID" id="66113475"/>
<name>A0A9P7VE03_9ASCO</name>
<dbReference type="EMBL" id="JAHMUF010000001">
    <property type="protein sequence ID" value="KAG7196089.1"/>
    <property type="molecule type" value="Genomic_DNA"/>
</dbReference>
<evidence type="ECO:0000313" key="8">
    <source>
        <dbReference type="EMBL" id="KAG7196089.1"/>
    </source>
</evidence>
<accession>A0A9P7VE03</accession>
<dbReference type="InterPro" id="IPR029063">
    <property type="entry name" value="SAM-dependent_MTases_sf"/>
</dbReference>
<dbReference type="GO" id="GO:0008650">
    <property type="term" value="F:rRNA (uridine-2'-O-)-methyltransferase activity"/>
    <property type="evidence" value="ECO:0007669"/>
    <property type="project" value="TreeGrafter"/>
</dbReference>
<dbReference type="InterPro" id="IPR002877">
    <property type="entry name" value="RNA_MeTrfase_FtsJ_dom"/>
</dbReference>
<proteinExistence type="inferred from homology"/>
<dbReference type="PANTHER" id="PTHR10920:SF18">
    <property type="entry name" value="RRNA METHYLTRANSFERASE 2, MITOCHONDRIAL"/>
    <property type="match status" value="1"/>
</dbReference>
<organism evidence="8 9">
    <name type="scientific">Scheffersomyces spartinae</name>
    <dbReference type="NCBI Taxonomy" id="45513"/>
    <lineage>
        <taxon>Eukaryota</taxon>
        <taxon>Fungi</taxon>
        <taxon>Dikarya</taxon>
        <taxon>Ascomycota</taxon>
        <taxon>Saccharomycotina</taxon>
        <taxon>Pichiomycetes</taxon>
        <taxon>Debaryomycetaceae</taxon>
        <taxon>Scheffersomyces</taxon>
    </lineage>
</organism>
<evidence type="ECO:0000313" key="9">
    <source>
        <dbReference type="Proteomes" id="UP000790833"/>
    </source>
</evidence>
<dbReference type="RefSeq" id="XP_043051634.1">
    <property type="nucleotide sequence ID" value="XM_043190957.1"/>
</dbReference>
<dbReference type="SUPFAM" id="SSF53335">
    <property type="entry name" value="S-adenosyl-L-methionine-dependent methyltransferases"/>
    <property type="match status" value="1"/>
</dbReference>
<keyword evidence="2" id="KW-0698">rRNA processing</keyword>
<dbReference type="OrthoDB" id="20105at2759"/>
<feature type="domain" description="Ribosomal RNA methyltransferase FtsJ" evidence="7">
    <location>
        <begin position="44"/>
        <end position="340"/>
    </location>
</feature>
<sequence length="353" mass="41083">MNIIRRLFSKTSIAFAKTLEEQVAKYSPGKKGSRRERIELSNLRSQNKLYLLDNEFNIFNDKVTKVLDLGYVPGNWSQVAKMQMSQVHQLTESTFNDKCHILGFDSLFAEPIPNVSTIQGNIYSKRSQSLIIEHFQDISLRELEQRKLIKSLRDHSATQQDTYYTSERLDEIINETQWNINLSNNYNNNICKDIDILNDKLLHLSLNEYSFKVSRDDIIKYLDYKPQVILSDLSTPSLQTKGFYVNTYSRPYISMNTLESMNKPIVDPQNAAFDLADGSLLLACKLLRSSGTFVLRLCRINPNDTQLELLELRLLKVFNDIKIWGNYNNRLSELFFVCRDKKNDNQFDIKNVF</sequence>
<evidence type="ECO:0000256" key="3">
    <source>
        <dbReference type="ARBA" id="ARBA00022603"/>
    </source>
</evidence>